<evidence type="ECO:0000256" key="4">
    <source>
        <dbReference type="ARBA" id="ARBA00022692"/>
    </source>
</evidence>
<feature type="transmembrane region" description="Helical" evidence="7">
    <location>
        <begin position="102"/>
        <end position="126"/>
    </location>
</feature>
<comment type="subcellular location">
    <subcellularLocation>
        <location evidence="1">Endomembrane system</location>
        <topology evidence="1">Multi-pass membrane protein</topology>
    </subcellularLocation>
</comment>
<keyword evidence="5 7" id="KW-1133">Transmembrane helix</keyword>
<reference evidence="8 9" key="1">
    <citation type="journal article" date="2019" name="Int. J. Syst. Evol. Microbiol.">
        <title>The Global Catalogue of Microorganisms (GCM) 10K type strain sequencing project: providing services to taxonomists for standard genome sequencing and annotation.</title>
        <authorList>
            <consortium name="The Broad Institute Genomics Platform"/>
            <consortium name="The Broad Institute Genome Sequencing Center for Infectious Disease"/>
            <person name="Wu L."/>
            <person name="Ma J."/>
        </authorList>
    </citation>
    <scope>NUCLEOTIDE SEQUENCE [LARGE SCALE GENOMIC DNA]</scope>
    <source>
        <strain evidence="8 9">JCM 3325</strain>
    </source>
</reference>
<organism evidence="8 9">
    <name type="scientific">Actinomadura vinacea</name>
    <dbReference type="NCBI Taxonomy" id="115336"/>
    <lineage>
        <taxon>Bacteria</taxon>
        <taxon>Bacillati</taxon>
        <taxon>Actinomycetota</taxon>
        <taxon>Actinomycetes</taxon>
        <taxon>Streptosporangiales</taxon>
        <taxon>Thermomonosporaceae</taxon>
        <taxon>Actinomadura</taxon>
    </lineage>
</organism>
<evidence type="ECO:0000256" key="1">
    <source>
        <dbReference type="ARBA" id="ARBA00004127"/>
    </source>
</evidence>
<evidence type="ECO:0008006" key="10">
    <source>
        <dbReference type="Google" id="ProtNLM"/>
    </source>
</evidence>
<dbReference type="PANTHER" id="PTHR23514:SF3">
    <property type="entry name" value="BYPASS OF STOP CODON PROTEIN 6"/>
    <property type="match status" value="1"/>
</dbReference>
<feature type="transmembrane region" description="Helical" evidence="7">
    <location>
        <begin position="352"/>
        <end position="371"/>
    </location>
</feature>
<feature type="transmembrane region" description="Helical" evidence="7">
    <location>
        <begin position="49"/>
        <end position="66"/>
    </location>
</feature>
<dbReference type="InterPro" id="IPR011701">
    <property type="entry name" value="MFS"/>
</dbReference>
<comment type="similarity">
    <text evidence="2">Belongs to the major facilitator superfamily.</text>
</comment>
<dbReference type="InterPro" id="IPR036259">
    <property type="entry name" value="MFS_trans_sf"/>
</dbReference>
<feature type="transmembrane region" description="Helical" evidence="7">
    <location>
        <begin position="327"/>
        <end position="346"/>
    </location>
</feature>
<dbReference type="InterPro" id="IPR051788">
    <property type="entry name" value="MFS_Transporter"/>
</dbReference>
<feature type="transmembrane region" description="Helical" evidence="7">
    <location>
        <begin position="239"/>
        <end position="258"/>
    </location>
</feature>
<dbReference type="Gene3D" id="1.20.1250.20">
    <property type="entry name" value="MFS general substrate transporter like domains"/>
    <property type="match status" value="2"/>
</dbReference>
<keyword evidence="6 7" id="KW-0472">Membrane</keyword>
<evidence type="ECO:0000256" key="5">
    <source>
        <dbReference type="ARBA" id="ARBA00022989"/>
    </source>
</evidence>
<name>A0ABN3JP56_9ACTN</name>
<dbReference type="Pfam" id="PF07690">
    <property type="entry name" value="MFS_1"/>
    <property type="match status" value="1"/>
</dbReference>
<proteinExistence type="inferred from homology"/>
<dbReference type="SUPFAM" id="SSF103473">
    <property type="entry name" value="MFS general substrate transporter"/>
    <property type="match status" value="1"/>
</dbReference>
<gene>
    <name evidence="8" type="ORF">GCM10010191_57290</name>
</gene>
<evidence type="ECO:0000313" key="9">
    <source>
        <dbReference type="Proteomes" id="UP001501231"/>
    </source>
</evidence>
<feature type="transmembrane region" description="Helical" evidence="7">
    <location>
        <begin position="270"/>
        <end position="288"/>
    </location>
</feature>
<evidence type="ECO:0000256" key="2">
    <source>
        <dbReference type="ARBA" id="ARBA00008335"/>
    </source>
</evidence>
<protein>
    <recommendedName>
        <fullName evidence="10">MFS transporter</fullName>
    </recommendedName>
</protein>
<comment type="caution">
    <text evidence="8">The sequence shown here is derived from an EMBL/GenBank/DDBJ whole genome shotgun (WGS) entry which is preliminary data.</text>
</comment>
<dbReference type="Proteomes" id="UP001501231">
    <property type="component" value="Unassembled WGS sequence"/>
</dbReference>
<keyword evidence="9" id="KW-1185">Reference proteome</keyword>
<evidence type="ECO:0000256" key="6">
    <source>
        <dbReference type="ARBA" id="ARBA00023136"/>
    </source>
</evidence>
<keyword evidence="4 7" id="KW-0812">Transmembrane</keyword>
<dbReference type="EMBL" id="BAAARW010000020">
    <property type="protein sequence ID" value="GAA2435206.1"/>
    <property type="molecule type" value="Genomic_DNA"/>
</dbReference>
<dbReference type="PANTHER" id="PTHR23514">
    <property type="entry name" value="BYPASS OF STOP CODON PROTEIN 6"/>
    <property type="match status" value="1"/>
</dbReference>
<feature type="transmembrane region" description="Helical" evidence="7">
    <location>
        <begin position="138"/>
        <end position="159"/>
    </location>
</feature>
<feature type="transmembrane region" description="Helical" evidence="7">
    <location>
        <begin position="165"/>
        <end position="183"/>
    </location>
</feature>
<keyword evidence="3" id="KW-0813">Transport</keyword>
<evidence type="ECO:0000313" key="8">
    <source>
        <dbReference type="EMBL" id="GAA2435206.1"/>
    </source>
</evidence>
<dbReference type="PROSITE" id="PS51257">
    <property type="entry name" value="PROKAR_LIPOPROTEIN"/>
    <property type="match status" value="1"/>
</dbReference>
<feature type="transmembrane region" description="Helical" evidence="7">
    <location>
        <begin position="294"/>
        <end position="315"/>
    </location>
</feature>
<evidence type="ECO:0000256" key="7">
    <source>
        <dbReference type="SAM" id="Phobius"/>
    </source>
</evidence>
<feature type="transmembrane region" description="Helical" evidence="7">
    <location>
        <begin position="209"/>
        <end position="227"/>
    </location>
</feature>
<sequence>MGPVRHPVTRTPAVLGLYAAFGCLGYLLAGLGAILPELRAERDLPRGEAALYPSAFALGLVVVGLLGHRAAARLGRHALPAALSALVGGAAILALGDGRLGTGAGALILGLGGAGLVQLVPAALRADGDGGAVAIGEANAVSSAASVLAPLLVGAALAAGLGWRAAFAGVPLAAAAVPVVLLLRRAAVTATAAPADPGGRAPRAFWNRWADLVLAVAVEFCVLFWAADFLHTVKGLESGTATTASAAFVLGMALGRSAASRAVRLGEERLLIGAPAVAAAGFAVFWTVPQPAVALAGLLVTGLGVALLYPLILAAALEEWPDRPGRAAARCALASGVAIGTGPPLLGALADLAGLRAASLLAPVLLLVLLLRRVLSAR</sequence>
<evidence type="ECO:0000256" key="3">
    <source>
        <dbReference type="ARBA" id="ARBA00022448"/>
    </source>
</evidence>
<feature type="transmembrane region" description="Helical" evidence="7">
    <location>
        <begin position="12"/>
        <end position="29"/>
    </location>
</feature>
<dbReference type="RefSeq" id="WP_344593040.1">
    <property type="nucleotide sequence ID" value="NZ_BAAARW010000020.1"/>
</dbReference>
<accession>A0ABN3JP56</accession>
<feature type="transmembrane region" description="Helical" evidence="7">
    <location>
        <begin position="78"/>
        <end position="96"/>
    </location>
</feature>